<name>A0A8H7BMG5_9FUNG</name>
<feature type="compositionally biased region" description="Basic and acidic residues" evidence="1">
    <location>
        <begin position="68"/>
        <end position="78"/>
    </location>
</feature>
<evidence type="ECO:0000313" key="2">
    <source>
        <dbReference type="EMBL" id="KAF7727651.1"/>
    </source>
</evidence>
<gene>
    <name evidence="2" type="ORF">EC973_007309</name>
</gene>
<evidence type="ECO:0000313" key="3">
    <source>
        <dbReference type="Proteomes" id="UP000605846"/>
    </source>
</evidence>
<dbReference type="EMBL" id="JABAYA010000052">
    <property type="protein sequence ID" value="KAF7727651.1"/>
    <property type="molecule type" value="Genomic_DNA"/>
</dbReference>
<organism evidence="2 3">
    <name type="scientific">Apophysomyces ossiformis</name>
    <dbReference type="NCBI Taxonomy" id="679940"/>
    <lineage>
        <taxon>Eukaryota</taxon>
        <taxon>Fungi</taxon>
        <taxon>Fungi incertae sedis</taxon>
        <taxon>Mucoromycota</taxon>
        <taxon>Mucoromycotina</taxon>
        <taxon>Mucoromycetes</taxon>
        <taxon>Mucorales</taxon>
        <taxon>Mucorineae</taxon>
        <taxon>Mucoraceae</taxon>
        <taxon>Apophysomyces</taxon>
    </lineage>
</organism>
<sequence length="219" mass="23609">MSRSHINHRRLHSNTISGDRPPAIDTSIRPPSSPRRNSEGSPRLPPINISAPTPITPSALGVLSLDQFPHRNTDDHAQDGPSLEQGPRSNSPAPTPVVGPEPASVRTNLPTLASERLAAAPKKPRSRRSSLSINPANDASFPQSKQSQRKTSRRGSDDTENDAVSEGEFSTATGSIINACGLEVASAKRNQDFHALFRSVPEEDPLISGEEKVYETMKD</sequence>
<feature type="compositionally biased region" description="Polar residues" evidence="1">
    <location>
        <begin position="133"/>
        <end position="146"/>
    </location>
</feature>
<dbReference type="OrthoDB" id="2162691at2759"/>
<reference evidence="2" key="1">
    <citation type="submission" date="2020-01" db="EMBL/GenBank/DDBJ databases">
        <title>Genome Sequencing of Three Apophysomyces-Like Fungal Strains Confirms a Novel Fungal Genus in the Mucoromycota with divergent Burkholderia-like Endosymbiotic Bacteria.</title>
        <authorList>
            <person name="Stajich J.E."/>
            <person name="Macias A.M."/>
            <person name="Carter-House D."/>
            <person name="Lovett B."/>
            <person name="Kasson L.R."/>
            <person name="Berry K."/>
            <person name="Grigoriev I."/>
            <person name="Chang Y."/>
            <person name="Spatafora J."/>
            <person name="Kasson M.T."/>
        </authorList>
    </citation>
    <scope>NUCLEOTIDE SEQUENCE</scope>
    <source>
        <strain evidence="2">NRRL A-21654</strain>
    </source>
</reference>
<feature type="region of interest" description="Disordered" evidence="1">
    <location>
        <begin position="1"/>
        <end position="172"/>
    </location>
</feature>
<evidence type="ECO:0000256" key="1">
    <source>
        <dbReference type="SAM" id="MobiDB-lite"/>
    </source>
</evidence>
<proteinExistence type="predicted"/>
<dbReference type="AlphaFoldDB" id="A0A8H7BMG5"/>
<protein>
    <submittedName>
        <fullName evidence="2">Uncharacterized protein</fullName>
    </submittedName>
</protein>
<dbReference type="Proteomes" id="UP000605846">
    <property type="component" value="Unassembled WGS sequence"/>
</dbReference>
<comment type="caution">
    <text evidence="2">The sequence shown here is derived from an EMBL/GenBank/DDBJ whole genome shotgun (WGS) entry which is preliminary data.</text>
</comment>
<accession>A0A8H7BMG5</accession>
<feature type="compositionally biased region" description="Basic residues" evidence="1">
    <location>
        <begin position="1"/>
        <end position="12"/>
    </location>
</feature>
<keyword evidence="3" id="KW-1185">Reference proteome</keyword>